<keyword evidence="1" id="KW-1133">Transmembrane helix</keyword>
<keyword evidence="1" id="KW-0812">Transmembrane</keyword>
<evidence type="ECO:0008006" key="4">
    <source>
        <dbReference type="Google" id="ProtNLM"/>
    </source>
</evidence>
<feature type="transmembrane region" description="Helical" evidence="1">
    <location>
        <begin position="353"/>
        <end position="375"/>
    </location>
</feature>
<feature type="transmembrane region" description="Helical" evidence="1">
    <location>
        <begin position="395"/>
        <end position="417"/>
    </location>
</feature>
<accession>A0A437JTC1</accession>
<feature type="transmembrane region" description="Helical" evidence="1">
    <location>
        <begin position="305"/>
        <end position="321"/>
    </location>
</feature>
<dbReference type="EMBL" id="SACT01000005">
    <property type="protein sequence ID" value="RVT50414.1"/>
    <property type="molecule type" value="Genomic_DNA"/>
</dbReference>
<sequence length="555" mass="59702">MNTPTPALVTRRGAVPLPRLALLLLCAAYVLPGLFGRDPWRNADLTAYALMEAMASGRTGWLNPTLGGMPLDTPLLPHWLGAASVTLLGPLLGGPLAARLPFALLLAATLVLLWYAAYHLARTEAAQPVAFAFGGEAAPVDYARAMADAALLAFIATLGLLQMGHETTPELAQLAAMAGVLWALAAAPFRPRLARVAALIAWPTLAVCGAPAVALITGIGGTVVCRQSGYAEVRVMARWVAGATLLAVTLATLGGTWAWRVGSGWSPGDAWSIGRQWLWFLWPAWPAVLWTLWRWRRHLGHRHVAVPLVLLVAALAANLAMRGSDRALLLALPGAAVLAAFALPTLRRSATAAIDWLSMCFFTTCAIAVWVIYVAMMTGVPAKPAANVAKLAPDFAPAFLWADLLPALLASGVWLWLVHWRTGRHREAVWKSMVLPAGGVALVWLLLMSLWRPLLDHARSASPWVETLRPHLSASPDCLAAPDLPMALVAALEVHGPWRVQARADADCGWQLKVLRDQPRGAQPPPAPAGWVLQAAVRRPTDREELTVLWRRLPR</sequence>
<keyword evidence="3" id="KW-1185">Reference proteome</keyword>
<dbReference type="Proteomes" id="UP000288178">
    <property type="component" value="Unassembled WGS sequence"/>
</dbReference>
<proteinExistence type="predicted"/>
<comment type="caution">
    <text evidence="2">The sequence shown here is derived from an EMBL/GenBank/DDBJ whole genome shotgun (WGS) entry which is preliminary data.</text>
</comment>
<dbReference type="RefSeq" id="WP_128199241.1">
    <property type="nucleotide sequence ID" value="NZ_SACT01000005.1"/>
</dbReference>
<reference evidence="2 3" key="1">
    <citation type="submission" date="2019-01" db="EMBL/GenBank/DDBJ databases">
        <authorList>
            <person name="Chen W.-M."/>
        </authorList>
    </citation>
    <scope>NUCLEOTIDE SEQUENCE [LARGE SCALE GENOMIC DNA]</scope>
    <source>
        <strain evidence="2 3">ICH-3</strain>
    </source>
</reference>
<gene>
    <name evidence="2" type="ORF">ENE75_15505</name>
</gene>
<name>A0A437JTC1_9BURK</name>
<feature type="transmembrane region" description="Helical" evidence="1">
    <location>
        <begin position="76"/>
        <end position="93"/>
    </location>
</feature>
<feature type="transmembrane region" description="Helical" evidence="1">
    <location>
        <begin position="201"/>
        <end position="224"/>
    </location>
</feature>
<evidence type="ECO:0000313" key="2">
    <source>
        <dbReference type="EMBL" id="RVT50414.1"/>
    </source>
</evidence>
<dbReference type="OrthoDB" id="8556356at2"/>
<feature type="transmembrane region" description="Helical" evidence="1">
    <location>
        <begin position="236"/>
        <end position="257"/>
    </location>
</feature>
<keyword evidence="1" id="KW-0472">Membrane</keyword>
<feature type="transmembrane region" description="Helical" evidence="1">
    <location>
        <begin position="171"/>
        <end position="189"/>
    </location>
</feature>
<feature type="transmembrane region" description="Helical" evidence="1">
    <location>
        <begin position="277"/>
        <end position="293"/>
    </location>
</feature>
<protein>
    <recommendedName>
        <fullName evidence="4">Glycosyltransferase</fullName>
    </recommendedName>
</protein>
<feature type="transmembrane region" description="Helical" evidence="1">
    <location>
        <begin position="327"/>
        <end position="346"/>
    </location>
</feature>
<evidence type="ECO:0000256" key="1">
    <source>
        <dbReference type="SAM" id="Phobius"/>
    </source>
</evidence>
<feature type="transmembrane region" description="Helical" evidence="1">
    <location>
        <begin position="429"/>
        <end position="451"/>
    </location>
</feature>
<organism evidence="2 3">
    <name type="scientific">Rubrivivax albus</name>
    <dbReference type="NCBI Taxonomy" id="2499835"/>
    <lineage>
        <taxon>Bacteria</taxon>
        <taxon>Pseudomonadati</taxon>
        <taxon>Pseudomonadota</taxon>
        <taxon>Betaproteobacteria</taxon>
        <taxon>Burkholderiales</taxon>
        <taxon>Sphaerotilaceae</taxon>
        <taxon>Rubrivivax</taxon>
    </lineage>
</organism>
<evidence type="ECO:0000313" key="3">
    <source>
        <dbReference type="Proteomes" id="UP000288178"/>
    </source>
</evidence>
<feature type="transmembrane region" description="Helical" evidence="1">
    <location>
        <begin position="100"/>
        <end position="121"/>
    </location>
</feature>
<feature type="transmembrane region" description="Helical" evidence="1">
    <location>
        <begin position="141"/>
        <end position="159"/>
    </location>
</feature>
<dbReference type="AlphaFoldDB" id="A0A437JTC1"/>